<sequence>MKKSPVSGLAGAVRIDRLTLQGITKAENHGKRLDESSKRRVIKDAPAVTTTGLDLYALYEEHIEGAFVPKAECRALHVLVQFPTDLVDGDDASGMLRHARQFAERVFGNRAIFADRIDRDEQGQQVVDLFVAPIYLKKTKRQDKVAISTTKHLKALAAKHGFNKTTLRNEGRALQTAFFEYLRDEMQLDGVERGEQKWSLDPDWKSREQLREEELEKLKAETENALAEAAEARAVALAEVARAQAMRIEEAEAAHDRRLAQQQSAERMTVALAKMEAANARLNAELQEKLAAAKVKEAEAELQAERWRVENQAAERDRAKAAAMIQAATDQSRQLANDRTLHQEQITLLSRSADDKEGLHLQIGRHPVSDAGFAMDEQHMSAMERDAYRKPWPPAIAAVARALARALAIIRDAAAKVFERERAIANRETLMATEQAEANRRLEERRAAQMHEHRLAMEALEVRQAAVDAAHADAVRSRADAEARIERATMREKTASAKAAFNARWGRALVAIADTPNVITINEDGVASFDKQIAKTFGEEFADTMPSNPPEWAEKGLTRELEIAEQRHVLAERYRQASKQVQQLAALLEKAGSVLTPRQQLVAEEVRHAVEKAAALSNRQVRDM</sequence>
<dbReference type="RefSeq" id="WP_088471686.1">
    <property type="nucleotide sequence ID" value="NZ_NISJ01000002.1"/>
</dbReference>
<feature type="coiled-coil region" evidence="1">
    <location>
        <begin position="205"/>
        <end position="239"/>
    </location>
</feature>
<gene>
    <name evidence="2" type="ORF">CDQ91_05380</name>
</gene>
<proteinExistence type="predicted"/>
<organism evidence="2 3">
    <name type="scientific">Sphingopyxis witflariensis</name>
    <dbReference type="NCBI Taxonomy" id="173675"/>
    <lineage>
        <taxon>Bacteria</taxon>
        <taxon>Pseudomonadati</taxon>
        <taxon>Pseudomonadota</taxon>
        <taxon>Alphaproteobacteria</taxon>
        <taxon>Sphingomonadales</taxon>
        <taxon>Sphingomonadaceae</taxon>
        <taxon>Sphingopyxis</taxon>
    </lineage>
</organism>
<feature type="coiled-coil region" evidence="1">
    <location>
        <begin position="265"/>
        <end position="331"/>
    </location>
</feature>
<name>A0A246K3M0_9SPHN</name>
<dbReference type="EMBL" id="NISJ01000002">
    <property type="protein sequence ID" value="OWR00196.1"/>
    <property type="molecule type" value="Genomic_DNA"/>
</dbReference>
<dbReference type="Proteomes" id="UP000197097">
    <property type="component" value="Unassembled WGS sequence"/>
</dbReference>
<comment type="caution">
    <text evidence="2">The sequence shown here is derived from an EMBL/GenBank/DDBJ whole genome shotgun (WGS) entry which is preliminary data.</text>
</comment>
<protein>
    <submittedName>
        <fullName evidence="2">Uncharacterized protein</fullName>
    </submittedName>
</protein>
<evidence type="ECO:0000313" key="3">
    <source>
        <dbReference type="Proteomes" id="UP000197097"/>
    </source>
</evidence>
<dbReference type="AlphaFoldDB" id="A0A246K3M0"/>
<accession>A0A246K3M0</accession>
<dbReference type="OrthoDB" id="7581460at2"/>
<keyword evidence="1" id="KW-0175">Coiled coil</keyword>
<keyword evidence="3" id="KW-1185">Reference proteome</keyword>
<evidence type="ECO:0000256" key="1">
    <source>
        <dbReference type="SAM" id="Coils"/>
    </source>
</evidence>
<reference evidence="2 3" key="1">
    <citation type="journal article" date="2002" name="Int. J. Syst. Evol. Microbiol.">
        <title>Sphingopyxis witflariensis sp. nov., isolated from activated sludge.</title>
        <authorList>
            <person name="Kampfer P."/>
            <person name="Witzenberger R."/>
            <person name="Denner E.B."/>
            <person name="Busse H.J."/>
            <person name="Neef A."/>
        </authorList>
    </citation>
    <scope>NUCLEOTIDE SEQUENCE [LARGE SCALE GENOMIC DNA]</scope>
    <source>
        <strain evidence="2 3">DSM 14551</strain>
    </source>
</reference>
<evidence type="ECO:0000313" key="2">
    <source>
        <dbReference type="EMBL" id="OWR00196.1"/>
    </source>
</evidence>